<feature type="binding site" evidence="5">
    <location>
        <position position="47"/>
    </location>
    <ligand>
        <name>S-adenosyl-L-methionine</name>
        <dbReference type="ChEBI" id="CHEBI:59789"/>
    </ligand>
</feature>
<protein>
    <recommendedName>
        <fullName evidence="5">Demethylmenaquinone methyltransferase</fullName>
        <ecNumber evidence="5">2.1.1.163</ecNumber>
    </recommendedName>
</protein>
<dbReference type="RefSeq" id="WP_344981356.1">
    <property type="nucleotide sequence ID" value="NZ_BAABFN010000022.1"/>
</dbReference>
<reference evidence="7" key="1">
    <citation type="journal article" date="2019" name="Int. J. Syst. Evol. Microbiol.">
        <title>The Global Catalogue of Microorganisms (GCM) 10K type strain sequencing project: providing services to taxonomists for standard genome sequencing and annotation.</title>
        <authorList>
            <consortium name="The Broad Institute Genomics Platform"/>
            <consortium name="The Broad Institute Genome Sequencing Center for Infectious Disease"/>
            <person name="Wu L."/>
            <person name="Ma J."/>
        </authorList>
    </citation>
    <scope>NUCLEOTIDE SEQUENCE [LARGE SCALE GENOMIC DNA]</scope>
    <source>
        <strain evidence="7">JCM 17664</strain>
    </source>
</reference>
<evidence type="ECO:0000313" key="7">
    <source>
        <dbReference type="Proteomes" id="UP001501207"/>
    </source>
</evidence>
<dbReference type="NCBIfam" id="NF001244">
    <property type="entry name" value="PRK00216.1-5"/>
    <property type="match status" value="1"/>
</dbReference>
<dbReference type="NCBIfam" id="TIGR01934">
    <property type="entry name" value="MenG_MenH_UbiE"/>
    <property type="match status" value="1"/>
</dbReference>
<dbReference type="GO" id="GO:0032259">
    <property type="term" value="P:methylation"/>
    <property type="evidence" value="ECO:0007669"/>
    <property type="project" value="UniProtKB-KW"/>
</dbReference>
<dbReference type="SUPFAM" id="SSF53335">
    <property type="entry name" value="S-adenosyl-L-methionine-dependent methyltransferases"/>
    <property type="match status" value="1"/>
</dbReference>
<sequence length="222" mass="25069">MFNRIAFRYDFMNHFLSLGIDRTWRKKAIRMLREDHPRQVLDVATGTGDLAILIRQMLQPEKVTGVDISEGMLELGRKKIREQGMEDAVHLQQGDSEALPFPDAAFDAVTAAFGVRNFEHLEQGLSEMRRVLKPGGKAVILEFSKPSIFPVKQLFNLYFRFITPNIGKWVARSREAYAYLPESVAAFPQGAEMIGILKKTGYSNATCTPLTFGICSVYYAVN</sequence>
<comment type="similarity">
    <text evidence="5">Belongs to the class I-like SAM-binding methyltransferase superfamily. MenG/UbiE family.</text>
</comment>
<comment type="caution">
    <text evidence="5">Lacks conserved residue(s) required for the propagation of feature annotation.</text>
</comment>
<keyword evidence="7" id="KW-1185">Reference proteome</keyword>
<dbReference type="EC" id="2.1.1.163" evidence="5"/>
<keyword evidence="1 5" id="KW-0474">Menaquinone biosynthesis</keyword>
<comment type="caution">
    <text evidence="6">The sequence shown here is derived from an EMBL/GenBank/DDBJ whole genome shotgun (WGS) entry which is preliminary data.</text>
</comment>
<dbReference type="HAMAP" id="MF_01813">
    <property type="entry name" value="MenG_UbiE_methyltr"/>
    <property type="match status" value="1"/>
</dbReference>
<accession>A0ABP8G851</accession>
<dbReference type="InterPro" id="IPR029063">
    <property type="entry name" value="SAM-dependent_MTases_sf"/>
</dbReference>
<dbReference type="PROSITE" id="PS01183">
    <property type="entry name" value="UBIE_1"/>
    <property type="match status" value="1"/>
</dbReference>
<evidence type="ECO:0000256" key="2">
    <source>
        <dbReference type="ARBA" id="ARBA00022603"/>
    </source>
</evidence>
<evidence type="ECO:0000256" key="4">
    <source>
        <dbReference type="ARBA" id="ARBA00022691"/>
    </source>
</evidence>
<comment type="function">
    <text evidence="5">Methyltransferase required for the conversion of demethylmenaquinol (DMKH2) to menaquinol (MKH2).</text>
</comment>
<keyword evidence="2 5" id="KW-0489">Methyltransferase</keyword>
<organism evidence="6 7">
    <name type="scientific">Compostibacter hankyongensis</name>
    <dbReference type="NCBI Taxonomy" id="1007089"/>
    <lineage>
        <taxon>Bacteria</taxon>
        <taxon>Pseudomonadati</taxon>
        <taxon>Bacteroidota</taxon>
        <taxon>Chitinophagia</taxon>
        <taxon>Chitinophagales</taxon>
        <taxon>Chitinophagaceae</taxon>
        <taxon>Compostibacter</taxon>
    </lineage>
</organism>
<proteinExistence type="inferred from homology"/>
<feature type="binding site" evidence="5">
    <location>
        <position position="67"/>
    </location>
    <ligand>
        <name>S-adenosyl-L-methionine</name>
        <dbReference type="ChEBI" id="CHEBI:59789"/>
    </ligand>
</feature>
<dbReference type="EMBL" id="BAABFN010000022">
    <property type="protein sequence ID" value="GAA4319273.1"/>
    <property type="molecule type" value="Genomic_DNA"/>
</dbReference>
<dbReference type="GO" id="GO:0008168">
    <property type="term" value="F:methyltransferase activity"/>
    <property type="evidence" value="ECO:0007669"/>
    <property type="project" value="UniProtKB-KW"/>
</dbReference>
<dbReference type="PANTHER" id="PTHR43591">
    <property type="entry name" value="METHYLTRANSFERASE"/>
    <property type="match status" value="1"/>
</dbReference>
<dbReference type="Pfam" id="PF01209">
    <property type="entry name" value="Ubie_methyltran"/>
    <property type="match status" value="1"/>
</dbReference>
<comment type="pathway">
    <text evidence="5">Quinol/quinone metabolism; menaquinone biosynthesis; menaquinol from 1,4-dihydroxy-2-naphthoate: step 2/2.</text>
</comment>
<dbReference type="PROSITE" id="PS01184">
    <property type="entry name" value="UBIE_2"/>
    <property type="match status" value="1"/>
</dbReference>
<feature type="binding site" evidence="5">
    <location>
        <begin position="95"/>
        <end position="96"/>
    </location>
    <ligand>
        <name>S-adenosyl-L-methionine</name>
        <dbReference type="ChEBI" id="CHEBI:59789"/>
    </ligand>
</feature>
<evidence type="ECO:0000256" key="3">
    <source>
        <dbReference type="ARBA" id="ARBA00022679"/>
    </source>
</evidence>
<comment type="catalytic activity">
    <reaction evidence="5">
        <text>a 2-demethylmenaquinol + S-adenosyl-L-methionine = a menaquinol + S-adenosyl-L-homocysteine + H(+)</text>
        <dbReference type="Rhea" id="RHEA:42640"/>
        <dbReference type="Rhea" id="RHEA-COMP:9539"/>
        <dbReference type="Rhea" id="RHEA-COMP:9563"/>
        <dbReference type="ChEBI" id="CHEBI:15378"/>
        <dbReference type="ChEBI" id="CHEBI:18151"/>
        <dbReference type="ChEBI" id="CHEBI:55437"/>
        <dbReference type="ChEBI" id="CHEBI:57856"/>
        <dbReference type="ChEBI" id="CHEBI:59789"/>
        <dbReference type="EC" id="2.1.1.163"/>
    </reaction>
</comment>
<dbReference type="PROSITE" id="PS51608">
    <property type="entry name" value="SAM_MT_UBIE"/>
    <property type="match status" value="1"/>
</dbReference>
<dbReference type="Proteomes" id="UP001501207">
    <property type="component" value="Unassembled WGS sequence"/>
</dbReference>
<evidence type="ECO:0000256" key="5">
    <source>
        <dbReference type="HAMAP-Rule" id="MF_01813"/>
    </source>
</evidence>
<evidence type="ECO:0000256" key="1">
    <source>
        <dbReference type="ARBA" id="ARBA00022428"/>
    </source>
</evidence>
<dbReference type="Gene3D" id="3.40.50.150">
    <property type="entry name" value="Vaccinia Virus protein VP39"/>
    <property type="match status" value="1"/>
</dbReference>
<dbReference type="PANTHER" id="PTHR43591:SF24">
    <property type="entry name" value="2-METHOXY-6-POLYPRENYL-1,4-BENZOQUINOL METHYLASE, MITOCHONDRIAL"/>
    <property type="match status" value="1"/>
</dbReference>
<keyword evidence="4 5" id="KW-0949">S-adenosyl-L-methionine</keyword>
<dbReference type="InterPro" id="IPR023576">
    <property type="entry name" value="UbiE/COQ5_MeTrFase_CS"/>
</dbReference>
<name>A0ABP8G851_9BACT</name>
<keyword evidence="3 5" id="KW-0808">Transferase</keyword>
<evidence type="ECO:0000313" key="6">
    <source>
        <dbReference type="EMBL" id="GAA4319273.1"/>
    </source>
</evidence>
<dbReference type="InterPro" id="IPR004033">
    <property type="entry name" value="UbiE/COQ5_MeTrFase"/>
</dbReference>
<gene>
    <name evidence="6" type="primary">ubiE</name>
    <name evidence="5" type="synonym">menG</name>
    <name evidence="6" type="ORF">GCM10023143_32600</name>
</gene>
<dbReference type="CDD" id="cd02440">
    <property type="entry name" value="AdoMet_MTases"/>
    <property type="match status" value="1"/>
</dbReference>